<dbReference type="Pfam" id="PF00581">
    <property type="entry name" value="Rhodanese"/>
    <property type="match status" value="1"/>
</dbReference>
<evidence type="ECO:0000313" key="2">
    <source>
        <dbReference type="EMBL" id="KPQ32980.1"/>
    </source>
</evidence>
<dbReference type="STRING" id="1666911.HLUCCA11_20000"/>
<evidence type="ECO:0000313" key="3">
    <source>
        <dbReference type="Proteomes" id="UP000050465"/>
    </source>
</evidence>
<comment type="caution">
    <text evidence="2">The sequence shown here is derived from an EMBL/GenBank/DDBJ whole genome shotgun (WGS) entry which is preliminary data.</text>
</comment>
<feature type="domain" description="Rhodanese" evidence="1">
    <location>
        <begin position="60"/>
        <end position="150"/>
    </location>
</feature>
<dbReference type="SUPFAM" id="SSF52821">
    <property type="entry name" value="Rhodanese/Cell cycle control phosphatase"/>
    <property type="match status" value="1"/>
</dbReference>
<dbReference type="InterPro" id="IPR001763">
    <property type="entry name" value="Rhodanese-like_dom"/>
</dbReference>
<sequence>MNSRNSVLTAQNSLLYRPTVPPYCTALLAQNAPSKSLGPPLLDVRSDPPPLTVSQFAQQRQAGAMVLDCRSPEVFASPIPSAINVGLGSSFTTWAGSVLLRDVPLVLVLARSQDLWTVCWQLLRIGYDLPKDWLSGGMKAWRTAAKDITLMPLWDIHVLKQQLQRDDDLFVLDVRQPEWRVELGTY</sequence>
<gene>
    <name evidence="2" type="ORF">HLUCCA11_20000</name>
</gene>
<dbReference type="CDD" id="cd00158">
    <property type="entry name" value="RHOD"/>
    <property type="match status" value="1"/>
</dbReference>
<name>A0A0P7ZJA9_9CYAN</name>
<reference evidence="2 3" key="1">
    <citation type="submission" date="2015-09" db="EMBL/GenBank/DDBJ databases">
        <title>Identification and resolution of microdiversity through metagenomic sequencing of parallel consortia.</title>
        <authorList>
            <person name="Nelson W.C."/>
            <person name="Romine M.F."/>
            <person name="Lindemann S.R."/>
        </authorList>
    </citation>
    <scope>NUCLEOTIDE SEQUENCE [LARGE SCALE GENOMIC DNA]</scope>
    <source>
        <strain evidence="2">Ana</strain>
    </source>
</reference>
<proteinExistence type="predicted"/>
<dbReference type="PATRIC" id="fig|1666911.3.peg.2358"/>
<protein>
    <submittedName>
        <fullName evidence="2">Rhodanese-related sulfurtransferase</fullName>
    </submittedName>
</protein>
<dbReference type="GO" id="GO:0016740">
    <property type="term" value="F:transferase activity"/>
    <property type="evidence" value="ECO:0007669"/>
    <property type="project" value="UniProtKB-KW"/>
</dbReference>
<dbReference type="InterPro" id="IPR036873">
    <property type="entry name" value="Rhodanese-like_dom_sf"/>
</dbReference>
<dbReference type="PROSITE" id="PS50206">
    <property type="entry name" value="RHODANESE_3"/>
    <property type="match status" value="1"/>
</dbReference>
<organism evidence="2 3">
    <name type="scientific">Phormidesmis priestleyi Ana</name>
    <dbReference type="NCBI Taxonomy" id="1666911"/>
    <lineage>
        <taxon>Bacteria</taxon>
        <taxon>Bacillati</taxon>
        <taxon>Cyanobacteriota</taxon>
        <taxon>Cyanophyceae</taxon>
        <taxon>Leptolyngbyales</taxon>
        <taxon>Leptolyngbyaceae</taxon>
        <taxon>Phormidesmis</taxon>
    </lineage>
</organism>
<dbReference type="Gene3D" id="3.40.250.10">
    <property type="entry name" value="Rhodanese-like domain"/>
    <property type="match status" value="1"/>
</dbReference>
<evidence type="ECO:0000259" key="1">
    <source>
        <dbReference type="PROSITE" id="PS50206"/>
    </source>
</evidence>
<dbReference type="AlphaFoldDB" id="A0A0P7ZJA9"/>
<dbReference type="EMBL" id="LJZR01000041">
    <property type="protein sequence ID" value="KPQ32980.1"/>
    <property type="molecule type" value="Genomic_DNA"/>
</dbReference>
<dbReference type="Proteomes" id="UP000050465">
    <property type="component" value="Unassembled WGS sequence"/>
</dbReference>
<keyword evidence="2" id="KW-0808">Transferase</keyword>
<accession>A0A0P7ZJA9</accession>